<feature type="transmembrane region" description="Helical" evidence="1">
    <location>
        <begin position="81"/>
        <end position="101"/>
    </location>
</feature>
<dbReference type="AlphaFoldDB" id="A0A8I2B545"/>
<dbReference type="Proteomes" id="UP000664658">
    <property type="component" value="Unassembled WGS sequence"/>
</dbReference>
<sequence>MITLSATGAVLVGLAGAGHCLGMCGGVAAALTFALPDQNSLWRKTGYLLLYNVGRILAYSLAGLLLGGLFASLADLTAGKTLLLVLRLLAAVMMIALGLYMGQWWFGLQRFEALGQHVWKRVKPLAQAMIPLKNPFMALPLGFVWGWLPCGLVYSTLTWASASGSALSGAVIMLGFGLGTLPAMLVVGQAASQLRNFLSGMLFKRTSAVLLLLYGAQTAYIAIQQLT</sequence>
<dbReference type="RefSeq" id="WP_207541770.1">
    <property type="nucleotide sequence ID" value="NZ_JAFNAA010000004.1"/>
</dbReference>
<dbReference type="PANTHER" id="PTHR42208">
    <property type="entry name" value="HEAVY METAL TRANSPORTER-RELATED"/>
    <property type="match status" value="1"/>
</dbReference>
<feature type="transmembrane region" description="Helical" evidence="1">
    <location>
        <begin position="166"/>
        <end position="187"/>
    </location>
</feature>
<feature type="transmembrane region" description="Helical" evidence="1">
    <location>
        <begin position="136"/>
        <end position="154"/>
    </location>
</feature>
<feature type="transmembrane region" description="Helical" evidence="1">
    <location>
        <begin position="56"/>
        <end position="74"/>
    </location>
</feature>
<keyword evidence="1" id="KW-1133">Transmembrane helix</keyword>
<dbReference type="EMBL" id="JAFNAA010000004">
    <property type="protein sequence ID" value="MBO1107637.1"/>
    <property type="molecule type" value="Genomic_DNA"/>
</dbReference>
<comment type="caution">
    <text evidence="3">The sequence shown here is derived from an EMBL/GenBank/DDBJ whole genome shotgun (WGS) entry which is preliminary data.</text>
</comment>
<feature type="transmembrane region" description="Helical" evidence="1">
    <location>
        <begin position="207"/>
        <end position="223"/>
    </location>
</feature>
<name>A0A8I2B545_PLESH</name>
<evidence type="ECO:0000259" key="2">
    <source>
        <dbReference type="Pfam" id="PF13386"/>
    </source>
</evidence>
<keyword evidence="1" id="KW-0812">Transmembrane</keyword>
<proteinExistence type="predicted"/>
<feature type="domain" description="Urease accessory protein UreH-like transmembrane" evidence="2">
    <location>
        <begin position="9"/>
        <end position="216"/>
    </location>
</feature>
<gene>
    <name evidence="3" type="ORF">J2R62_05240</name>
</gene>
<organism evidence="3 4">
    <name type="scientific">Plesiomonas shigelloides</name>
    <name type="common">Aeromonas shigelloides</name>
    <dbReference type="NCBI Taxonomy" id="703"/>
    <lineage>
        <taxon>Bacteria</taxon>
        <taxon>Pseudomonadati</taxon>
        <taxon>Pseudomonadota</taxon>
        <taxon>Gammaproteobacteria</taxon>
        <taxon>Enterobacterales</taxon>
        <taxon>Enterobacteriaceae</taxon>
        <taxon>Plesiomonas</taxon>
    </lineage>
</organism>
<evidence type="ECO:0000313" key="4">
    <source>
        <dbReference type="Proteomes" id="UP000664658"/>
    </source>
</evidence>
<dbReference type="PANTHER" id="PTHR42208:SF1">
    <property type="entry name" value="HEAVY METAL TRANSPORTER"/>
    <property type="match status" value="1"/>
</dbReference>
<reference evidence="3" key="1">
    <citation type="submission" date="2021-03" db="EMBL/GenBank/DDBJ databases">
        <title>Plesiomonas shigelloides zfcc0051, isolated from zebrafish feces.</title>
        <authorList>
            <person name="Vanderhoek Z."/>
            <person name="Gaulke C."/>
        </authorList>
    </citation>
    <scope>NUCLEOTIDE SEQUENCE</scope>
    <source>
        <strain evidence="3">Zfcc0051</strain>
    </source>
</reference>
<accession>A0A8I2B545</accession>
<evidence type="ECO:0000313" key="3">
    <source>
        <dbReference type="EMBL" id="MBO1107637.1"/>
    </source>
</evidence>
<keyword evidence="1" id="KW-0472">Membrane</keyword>
<protein>
    <submittedName>
        <fullName evidence="3">Sulfite exporter TauE/SafE family protein</fullName>
    </submittedName>
</protein>
<dbReference type="Pfam" id="PF13386">
    <property type="entry name" value="DsbD_2"/>
    <property type="match status" value="1"/>
</dbReference>
<dbReference type="InterPro" id="IPR039447">
    <property type="entry name" value="UreH-like_TM_dom"/>
</dbReference>
<evidence type="ECO:0000256" key="1">
    <source>
        <dbReference type="SAM" id="Phobius"/>
    </source>
</evidence>